<dbReference type="CDD" id="cd00009">
    <property type="entry name" value="AAA"/>
    <property type="match status" value="1"/>
</dbReference>
<dbReference type="GO" id="GO:0016887">
    <property type="term" value="F:ATP hydrolysis activity"/>
    <property type="evidence" value="ECO:0007669"/>
    <property type="project" value="InterPro"/>
</dbReference>
<dbReference type="FunFam" id="1.20.272.10:FF:000001">
    <property type="entry name" value="Putative AAA family ATPase"/>
    <property type="match status" value="1"/>
</dbReference>
<dbReference type="PANTHER" id="PTHR13779">
    <property type="entry name" value="WERNER HELICASE-INTERACTING PROTEIN 1 FAMILY MEMBER"/>
    <property type="match status" value="1"/>
</dbReference>
<dbReference type="InterPro" id="IPR008921">
    <property type="entry name" value="DNA_pol3_clamp-load_cplx_C"/>
</dbReference>
<keyword evidence="9" id="KW-1185">Reference proteome</keyword>
<reference evidence="8 9" key="2">
    <citation type="journal article" date="2010" name="Stand. Genomic Sci.">
        <title>Complete genome sequence of Desulfohalobium retbaense type strain (HR(100)).</title>
        <authorList>
            <person name="Spring S."/>
            <person name="Nolan M."/>
            <person name="Lapidus A."/>
            <person name="Glavina Del Rio T."/>
            <person name="Copeland A."/>
            <person name="Tice H."/>
            <person name="Cheng J.F."/>
            <person name="Lucas S."/>
            <person name="Land M."/>
            <person name="Chen F."/>
            <person name="Bruce D."/>
            <person name="Goodwin L."/>
            <person name="Pitluck S."/>
            <person name="Ivanova N."/>
            <person name="Mavromatis K."/>
            <person name="Mikhailova N."/>
            <person name="Pati A."/>
            <person name="Chen A."/>
            <person name="Palaniappan K."/>
            <person name="Hauser L."/>
            <person name="Chang Y.J."/>
            <person name="Jeffries C.D."/>
            <person name="Munk C."/>
            <person name="Kiss H."/>
            <person name="Chain P."/>
            <person name="Han C."/>
            <person name="Brettin T."/>
            <person name="Detter J.C."/>
            <person name="Schuler E."/>
            <person name="Goker M."/>
            <person name="Rohde M."/>
            <person name="Bristow J."/>
            <person name="Eisen J.A."/>
            <person name="Markowitz V."/>
            <person name="Hugenholtz P."/>
            <person name="Kyrpides N.C."/>
            <person name="Klenk H.P."/>
        </authorList>
    </citation>
    <scope>NUCLEOTIDE SEQUENCE [LARGE SCALE GENOMIC DNA]</scope>
    <source>
        <strain evidence="9">ATCC 49802 / DSM 20745 / S 6022</strain>
    </source>
</reference>
<organism evidence="8 9">
    <name type="scientific">Sphaerobacter thermophilus (strain ATCC 49802 / DSM 20745 / KCCM 41009 / NCIMB 13125 / S 6022)</name>
    <dbReference type="NCBI Taxonomy" id="479434"/>
    <lineage>
        <taxon>Bacteria</taxon>
        <taxon>Pseudomonadati</taxon>
        <taxon>Thermomicrobiota</taxon>
        <taxon>Thermomicrobia</taxon>
        <taxon>Sphaerobacterales</taxon>
        <taxon>Sphaerobacterineae</taxon>
        <taxon>Sphaerobacteraceae</taxon>
        <taxon>Sphaerobacter</taxon>
    </lineage>
</organism>
<dbReference type="FunFam" id="3.40.50.300:FF:000137">
    <property type="entry name" value="Replication-associated recombination protein A"/>
    <property type="match status" value="1"/>
</dbReference>
<dbReference type="RefSeq" id="WP_012870911.1">
    <property type="nucleotide sequence ID" value="NC_013523.1"/>
</dbReference>
<evidence type="ECO:0000256" key="6">
    <source>
        <dbReference type="ARBA" id="ARBA00022840"/>
    </source>
</evidence>
<dbReference type="GO" id="GO:0006261">
    <property type="term" value="P:DNA-templated DNA replication"/>
    <property type="evidence" value="ECO:0007669"/>
    <property type="project" value="TreeGrafter"/>
</dbReference>
<dbReference type="InterPro" id="IPR051314">
    <property type="entry name" value="AAA_ATPase_RarA/MGS1/WRNIP1"/>
</dbReference>
<evidence type="ECO:0000259" key="7">
    <source>
        <dbReference type="SMART" id="SM00382"/>
    </source>
</evidence>
<feature type="domain" description="AAA+ ATPase" evidence="7">
    <location>
        <begin position="51"/>
        <end position="169"/>
    </location>
</feature>
<dbReference type="InterPro" id="IPR003593">
    <property type="entry name" value="AAA+_ATPase"/>
</dbReference>
<evidence type="ECO:0000256" key="4">
    <source>
        <dbReference type="ARBA" id="ARBA00022705"/>
    </source>
</evidence>
<dbReference type="Gene3D" id="3.40.50.300">
    <property type="entry name" value="P-loop containing nucleotide triphosphate hydrolases"/>
    <property type="match status" value="1"/>
</dbReference>
<dbReference type="Gene3D" id="1.10.3710.10">
    <property type="entry name" value="DNA polymerase III clamp loader subunits, C-terminal domain"/>
    <property type="match status" value="1"/>
</dbReference>
<dbReference type="InterPro" id="IPR003959">
    <property type="entry name" value="ATPase_AAA_core"/>
</dbReference>
<gene>
    <name evidence="8" type="ordered locus">Sthe_0425</name>
</gene>
<dbReference type="InterPro" id="IPR021886">
    <property type="entry name" value="MgsA_C"/>
</dbReference>
<evidence type="ECO:0000313" key="9">
    <source>
        <dbReference type="Proteomes" id="UP000002027"/>
    </source>
</evidence>
<dbReference type="GO" id="GO:0017116">
    <property type="term" value="F:single-stranded DNA helicase activity"/>
    <property type="evidence" value="ECO:0007669"/>
    <property type="project" value="TreeGrafter"/>
</dbReference>
<dbReference type="InterPro" id="IPR032423">
    <property type="entry name" value="AAA_assoc_2"/>
</dbReference>
<dbReference type="GO" id="GO:0008047">
    <property type="term" value="F:enzyme activator activity"/>
    <property type="evidence" value="ECO:0007669"/>
    <property type="project" value="TreeGrafter"/>
</dbReference>
<dbReference type="FunFam" id="1.10.8.60:FF:000029">
    <property type="entry name" value="Replication-associated recombination protein A"/>
    <property type="match status" value="1"/>
</dbReference>
<proteinExistence type="inferred from homology"/>
<dbReference type="InterPro" id="IPR027417">
    <property type="entry name" value="P-loop_NTPase"/>
</dbReference>
<dbReference type="Pfam" id="PF00004">
    <property type="entry name" value="AAA"/>
    <property type="match status" value="1"/>
</dbReference>
<evidence type="ECO:0000256" key="5">
    <source>
        <dbReference type="ARBA" id="ARBA00022741"/>
    </source>
</evidence>
<dbReference type="FunFam" id="1.10.3710.10:FF:000004">
    <property type="entry name" value="Putative ATPase, AAA family"/>
    <property type="match status" value="1"/>
</dbReference>
<dbReference type="Pfam" id="PF16193">
    <property type="entry name" value="AAA_assoc_2"/>
    <property type="match status" value="1"/>
</dbReference>
<dbReference type="GO" id="GO:0005524">
    <property type="term" value="F:ATP binding"/>
    <property type="evidence" value="ECO:0007669"/>
    <property type="project" value="UniProtKB-KW"/>
</dbReference>
<dbReference type="Gene3D" id="1.20.272.10">
    <property type="match status" value="1"/>
</dbReference>
<dbReference type="InParanoid" id="D1C7N1"/>
<dbReference type="Gene3D" id="1.10.8.60">
    <property type="match status" value="1"/>
</dbReference>
<comment type="similarity">
    <text evidence="2">Belongs to the AAA ATPase family. RarA/MGS1/WRNIP1 subfamily.</text>
</comment>
<keyword evidence="6" id="KW-0067">ATP-binding</keyword>
<evidence type="ECO:0000313" key="8">
    <source>
        <dbReference type="EMBL" id="ACZ37864.1"/>
    </source>
</evidence>
<dbReference type="Proteomes" id="UP000002027">
    <property type="component" value="Chromosome 1"/>
</dbReference>
<dbReference type="SUPFAM" id="SSF48019">
    <property type="entry name" value="post-AAA+ oligomerization domain-like"/>
    <property type="match status" value="1"/>
</dbReference>
<keyword evidence="5" id="KW-0547">Nucleotide-binding</keyword>
<dbReference type="EMBL" id="CP001823">
    <property type="protein sequence ID" value="ACZ37864.1"/>
    <property type="molecule type" value="Genomic_DNA"/>
</dbReference>
<evidence type="ECO:0000256" key="2">
    <source>
        <dbReference type="ARBA" id="ARBA00008959"/>
    </source>
</evidence>
<dbReference type="GO" id="GO:0003677">
    <property type="term" value="F:DNA binding"/>
    <property type="evidence" value="ECO:0007669"/>
    <property type="project" value="InterPro"/>
</dbReference>
<evidence type="ECO:0000256" key="1">
    <source>
        <dbReference type="ARBA" id="ARBA00002393"/>
    </source>
</evidence>
<evidence type="ECO:0000256" key="3">
    <source>
        <dbReference type="ARBA" id="ARBA00020776"/>
    </source>
</evidence>
<dbReference type="eggNOG" id="COG2256">
    <property type="taxonomic scope" value="Bacteria"/>
</dbReference>
<dbReference type="SMART" id="SM00382">
    <property type="entry name" value="AAA"/>
    <property type="match status" value="1"/>
</dbReference>
<name>D1C7N1_SPHTD</name>
<protein>
    <recommendedName>
        <fullName evidence="3">Replication-associated recombination protein A</fullName>
    </recommendedName>
</protein>
<dbReference type="CDD" id="cd18139">
    <property type="entry name" value="HLD_clamp_RarA"/>
    <property type="match status" value="1"/>
</dbReference>
<dbReference type="AlphaFoldDB" id="D1C7N1"/>
<keyword evidence="4" id="KW-0235">DNA replication</keyword>
<dbReference type="STRING" id="479434.Sthe_0425"/>
<accession>D1C7N1</accession>
<dbReference type="HOGENOM" id="CLU_017985_0_3_0"/>
<dbReference type="KEGG" id="sti:Sthe_0425"/>
<comment type="function">
    <text evidence="1">DNA-dependent ATPase that plays important roles in cellular responses to stalled DNA replication processes.</text>
</comment>
<dbReference type="Pfam" id="PF12002">
    <property type="entry name" value="MgsA_C"/>
    <property type="match status" value="1"/>
</dbReference>
<dbReference type="GO" id="GO:0000731">
    <property type="term" value="P:DNA synthesis involved in DNA repair"/>
    <property type="evidence" value="ECO:0007669"/>
    <property type="project" value="TreeGrafter"/>
</dbReference>
<dbReference type="PANTHER" id="PTHR13779:SF7">
    <property type="entry name" value="ATPASE WRNIP1"/>
    <property type="match status" value="1"/>
</dbReference>
<dbReference type="OrthoDB" id="9778364at2"/>
<sequence>MDLFEAHKRDLLRKRAPLADRMRPRTLDEFVGQEQVVGPGTLLRRAIEQDRLSSLILWGPPGSGKTTLARIIATVTKAEFVQVSAVSAGVADLRREVKEASDRLGMHGRRTILFIDEIHRFNRAQQDAILPYVEDGTIILIGATTENPSFEVNSPLLSRSRVIVLKALDDDAVRTIVLRALEDPERGLGGQGLRIDDSALDLLVNLANGDARFALNTLEMASVGAENGVIGREQVAEAAYQRAGVYDRAGDAHYDTISALHKSIRGSDPDAALYWLARMLERGDDPLYVARRLVRAASEDIGLADPQALTVAVAAQQAVHFLGMPEGALALAEAAVYLATAPKSNALYRAYGAAAEDVRRTRNEPVPIHLRNAPTRLMKELGYGAEYRYAHDYDEAIVEQQHLPDNLVGRRYYEPTGRGYEREVAARLERWRALLARRAREGRRAGGRDIQPKAPRRSGE</sequence>
<dbReference type="SUPFAM" id="SSF52540">
    <property type="entry name" value="P-loop containing nucleoside triphosphate hydrolases"/>
    <property type="match status" value="1"/>
</dbReference>
<reference evidence="9" key="1">
    <citation type="submission" date="2009-11" db="EMBL/GenBank/DDBJ databases">
        <title>The complete chromosome 1 of Sphaerobacter thermophilus DSM 20745.</title>
        <authorList>
            <person name="Lucas S."/>
            <person name="Copeland A."/>
            <person name="Lapidus A."/>
            <person name="Glavina del Rio T."/>
            <person name="Dalin E."/>
            <person name="Tice H."/>
            <person name="Bruce D."/>
            <person name="Goodwin L."/>
            <person name="Pitluck S."/>
            <person name="Kyrpides N."/>
            <person name="Mavromatis K."/>
            <person name="Ivanova N."/>
            <person name="Mikhailova N."/>
            <person name="LaButti K.M."/>
            <person name="Clum A."/>
            <person name="Sun H.I."/>
            <person name="Brettin T."/>
            <person name="Detter J.C."/>
            <person name="Han C."/>
            <person name="Larimer F."/>
            <person name="Land M."/>
            <person name="Hauser L."/>
            <person name="Markowitz V."/>
            <person name="Cheng J.F."/>
            <person name="Hugenholtz P."/>
            <person name="Woyke T."/>
            <person name="Wu D."/>
            <person name="Steenblock K."/>
            <person name="Schneider S."/>
            <person name="Pukall R."/>
            <person name="Goeker M."/>
            <person name="Klenk H.P."/>
            <person name="Eisen J.A."/>
        </authorList>
    </citation>
    <scope>NUCLEOTIDE SEQUENCE [LARGE SCALE GENOMIC DNA]</scope>
    <source>
        <strain evidence="9">ATCC 49802 / DSM 20745 / S 6022</strain>
    </source>
</reference>
<dbReference type="FunCoup" id="D1C7N1">
    <property type="interactions" value="417"/>
</dbReference>